<organism evidence="2 3">
    <name type="scientific">Caenorhabditis japonica</name>
    <dbReference type="NCBI Taxonomy" id="281687"/>
    <lineage>
        <taxon>Eukaryota</taxon>
        <taxon>Metazoa</taxon>
        <taxon>Ecdysozoa</taxon>
        <taxon>Nematoda</taxon>
        <taxon>Chromadorea</taxon>
        <taxon>Rhabditida</taxon>
        <taxon>Rhabditina</taxon>
        <taxon>Rhabditomorpha</taxon>
        <taxon>Rhabditoidea</taxon>
        <taxon>Rhabditidae</taxon>
        <taxon>Peloderinae</taxon>
        <taxon>Caenorhabditis</taxon>
    </lineage>
</organism>
<dbReference type="PANTHER" id="PTHR32020">
    <property type="entry name" value="LIN-8 DOMAIN CONTAINING-RELATED"/>
    <property type="match status" value="1"/>
</dbReference>
<evidence type="ECO:0000259" key="1">
    <source>
        <dbReference type="PROSITE" id="PS51029"/>
    </source>
</evidence>
<feature type="domain" description="MADF" evidence="1">
    <location>
        <begin position="81"/>
        <end position="175"/>
    </location>
</feature>
<accession>A0A8R1EJD0</accession>
<dbReference type="PROSITE" id="PS51029">
    <property type="entry name" value="MADF"/>
    <property type="match status" value="1"/>
</dbReference>
<dbReference type="EnsemblMetazoa" id="CJA35284b.1">
    <property type="protein sequence ID" value="CJA35284b.1"/>
    <property type="gene ID" value="WBGene00211131"/>
</dbReference>
<name>A0A8R1EJD0_CAEJA</name>
<dbReference type="InterPro" id="IPR005020">
    <property type="entry name" value="LIN-8"/>
</dbReference>
<dbReference type="AlphaFoldDB" id="A0A8R1EJD0"/>
<keyword evidence="3" id="KW-1185">Reference proteome</keyword>
<proteinExistence type="predicted"/>
<protein>
    <submittedName>
        <fullName evidence="2">MADF domain-containing protein</fullName>
    </submittedName>
</protein>
<reference evidence="3" key="1">
    <citation type="submission" date="2010-08" db="EMBL/GenBank/DDBJ databases">
        <authorList>
            <consortium name="Caenorhabditis japonica Sequencing Consortium"/>
            <person name="Wilson R.K."/>
        </authorList>
    </citation>
    <scope>NUCLEOTIDE SEQUENCE [LARGE SCALE GENOMIC DNA]</scope>
    <source>
        <strain evidence="3">DF5081</strain>
    </source>
</reference>
<dbReference type="InterPro" id="IPR006578">
    <property type="entry name" value="MADF-dom"/>
</dbReference>
<dbReference type="GO" id="GO:0005634">
    <property type="term" value="C:nucleus"/>
    <property type="evidence" value="ECO:0007669"/>
    <property type="project" value="TreeGrafter"/>
</dbReference>
<evidence type="ECO:0000313" key="3">
    <source>
        <dbReference type="Proteomes" id="UP000005237"/>
    </source>
</evidence>
<dbReference type="Proteomes" id="UP000005237">
    <property type="component" value="Unassembled WGS sequence"/>
</dbReference>
<sequence>MPAPFTPESKFHRPYPIMVKHEMLPAREPSPSPPPYMIPRSITPTPEVRPGNETYDMPTYRRISQHHSLPDAQTRDDVRKTLFDLIHENPKMWDGVKLKTTIKQWEDIGLELWKRLDIVVSVDQMKLAWRVVRDSIRRKLRTCIENQKMGPEETENSFGKWEVYGHIRFLRARFATYEEELRKEFITGEMADADVIREAERDEDDVIFEGYHAPIESGSDIVPDAPTYIDYESPDQPQISIPTDPMIQIARNQMGQQYTPMSHIPNQQISRISEELREQLDANAALLPCSPNFRDDGSSKFDIKTSRKRTAAEQLPSDSDLTAQHIGHEVKRAFRQHPEKESLIRQSFFTLLMAFDDEEADYQSMGDIFNDLAAQCNAKAASRAKRIARNPVNPQ</sequence>
<reference evidence="2" key="2">
    <citation type="submission" date="2022-06" db="UniProtKB">
        <authorList>
            <consortium name="EnsemblMetazoa"/>
        </authorList>
    </citation>
    <scope>IDENTIFICATION</scope>
    <source>
        <strain evidence="2">DF5081</strain>
    </source>
</reference>
<dbReference type="PANTHER" id="PTHR32020:SF3">
    <property type="entry name" value="ARID DOMAIN-CONTAINING PROTEIN-RELATED"/>
    <property type="match status" value="1"/>
</dbReference>
<dbReference type="OMA" id="TILEFDD"/>
<evidence type="ECO:0000313" key="2">
    <source>
        <dbReference type="EnsemblMetazoa" id="CJA35284b.1"/>
    </source>
</evidence>
<dbReference type="Pfam" id="PF03353">
    <property type="entry name" value="Lin-8"/>
    <property type="match status" value="1"/>
</dbReference>